<feature type="domain" description="RING-type" evidence="7">
    <location>
        <begin position="5"/>
        <end position="48"/>
    </location>
</feature>
<evidence type="ECO:0000256" key="4">
    <source>
        <dbReference type="PROSITE-ProRule" id="PRU00221"/>
    </source>
</evidence>
<feature type="compositionally biased region" description="Basic and acidic residues" evidence="6">
    <location>
        <begin position="114"/>
        <end position="135"/>
    </location>
</feature>
<dbReference type="AlphaFoldDB" id="A0A8T2TIF3"/>
<reference evidence="8" key="1">
    <citation type="submission" date="2021-08" db="EMBL/GenBank/DDBJ databases">
        <title>WGS assembly of Ceratopteris richardii.</title>
        <authorList>
            <person name="Marchant D.B."/>
            <person name="Chen G."/>
            <person name="Jenkins J."/>
            <person name="Shu S."/>
            <person name="Leebens-Mack J."/>
            <person name="Grimwood J."/>
            <person name="Schmutz J."/>
            <person name="Soltis P."/>
            <person name="Soltis D."/>
            <person name="Chen Z.-H."/>
        </authorList>
    </citation>
    <scope>NUCLEOTIDE SEQUENCE</scope>
    <source>
        <strain evidence="8">Whitten #5841</strain>
        <tissue evidence="8">Leaf</tissue>
    </source>
</reference>
<evidence type="ECO:0000256" key="5">
    <source>
        <dbReference type="SAM" id="Coils"/>
    </source>
</evidence>
<dbReference type="PANTHER" id="PTHR19848:SF8">
    <property type="entry name" value="F-BOX AND WD REPEAT DOMAIN CONTAINING 7"/>
    <property type="match status" value="1"/>
</dbReference>
<sequence length="421" mass="46618">MGLSCKICFESASSLGASHARITPCGHVFCEPCSVTWFRSEAACPVCRHCVDGLSSLIPLYDQDAGLQSSPFEVNDESIGDLFGGVIGANPVAEKQYREFSSRAIPTETSEAGRQSEAKGSTERESEGGQRHDDEDVQVRFVLGKVAERWQRVMVERAKLKLQVACLDKAKQDLIVQLQKLTEENIALREALNSRPWPTARRRPPQSSVMDVNKRHDHWENRLSGDVNSNGCNRNGDVDGQLLQRLNYIETSHVSWEMGPIKHFTKPSDKILERLQASKWELFHTFAMHSGPVHGIAVNPSGNLVATASWDHVCKVYDVRLEEEVAVLSGHDHGLYAVKFSPSKRNVVGTVSSDRTCRLWNAENGECLCVLEGHTDEVNGLAFKVGTHFLATASDDMTSKIWDAETGVIVSDLKVSGFWNA</sequence>
<dbReference type="GO" id="GO:0008270">
    <property type="term" value="F:zinc ion binding"/>
    <property type="evidence" value="ECO:0007669"/>
    <property type="project" value="UniProtKB-KW"/>
</dbReference>
<dbReference type="SMART" id="SM00320">
    <property type="entry name" value="WD40"/>
    <property type="match status" value="3"/>
</dbReference>
<evidence type="ECO:0000256" key="6">
    <source>
        <dbReference type="SAM" id="MobiDB-lite"/>
    </source>
</evidence>
<dbReference type="Proteomes" id="UP000825935">
    <property type="component" value="Chromosome 12"/>
</dbReference>
<keyword evidence="5" id="KW-0175">Coiled coil</keyword>
<dbReference type="SMART" id="SM00184">
    <property type="entry name" value="RING"/>
    <property type="match status" value="1"/>
</dbReference>
<feature type="coiled-coil region" evidence="5">
    <location>
        <begin position="164"/>
        <end position="191"/>
    </location>
</feature>
<dbReference type="EMBL" id="CM035417">
    <property type="protein sequence ID" value="KAH7422270.1"/>
    <property type="molecule type" value="Genomic_DNA"/>
</dbReference>
<organism evidence="8 9">
    <name type="scientific">Ceratopteris richardii</name>
    <name type="common">Triangle waterfern</name>
    <dbReference type="NCBI Taxonomy" id="49495"/>
    <lineage>
        <taxon>Eukaryota</taxon>
        <taxon>Viridiplantae</taxon>
        <taxon>Streptophyta</taxon>
        <taxon>Embryophyta</taxon>
        <taxon>Tracheophyta</taxon>
        <taxon>Polypodiopsida</taxon>
        <taxon>Polypodiidae</taxon>
        <taxon>Polypodiales</taxon>
        <taxon>Pteridineae</taxon>
        <taxon>Pteridaceae</taxon>
        <taxon>Parkerioideae</taxon>
        <taxon>Ceratopteris</taxon>
    </lineage>
</organism>
<gene>
    <name evidence="8" type="ORF">KP509_12G001200</name>
</gene>
<evidence type="ECO:0000313" key="9">
    <source>
        <dbReference type="Proteomes" id="UP000825935"/>
    </source>
</evidence>
<dbReference type="OrthoDB" id="1852675at2759"/>
<dbReference type="SUPFAM" id="SSF50978">
    <property type="entry name" value="WD40 repeat-like"/>
    <property type="match status" value="1"/>
</dbReference>
<proteinExistence type="predicted"/>
<dbReference type="Gene3D" id="2.130.10.10">
    <property type="entry name" value="YVTN repeat-like/Quinoprotein amine dehydrogenase"/>
    <property type="match status" value="1"/>
</dbReference>
<accession>A0A8T2TIF3</accession>
<dbReference type="InterPro" id="IPR036322">
    <property type="entry name" value="WD40_repeat_dom_sf"/>
</dbReference>
<keyword evidence="3" id="KW-0862">Zinc</keyword>
<evidence type="ECO:0000259" key="7">
    <source>
        <dbReference type="PROSITE" id="PS50089"/>
    </source>
</evidence>
<dbReference type="Pfam" id="PF00400">
    <property type="entry name" value="WD40"/>
    <property type="match status" value="3"/>
</dbReference>
<dbReference type="PANTHER" id="PTHR19848">
    <property type="entry name" value="WD40 REPEAT PROTEIN"/>
    <property type="match status" value="1"/>
</dbReference>
<feature type="region of interest" description="Disordered" evidence="6">
    <location>
        <begin position="103"/>
        <end position="135"/>
    </location>
</feature>
<evidence type="ECO:0000256" key="2">
    <source>
        <dbReference type="ARBA" id="ARBA00022737"/>
    </source>
</evidence>
<keyword evidence="9" id="KW-1185">Reference proteome</keyword>
<feature type="repeat" description="WD" evidence="4">
    <location>
        <begin position="371"/>
        <end position="412"/>
    </location>
</feature>
<dbReference type="CDD" id="cd16449">
    <property type="entry name" value="RING-HC"/>
    <property type="match status" value="1"/>
</dbReference>
<dbReference type="InterPro" id="IPR019775">
    <property type="entry name" value="WD40_repeat_CS"/>
</dbReference>
<dbReference type="PROSITE" id="PS50294">
    <property type="entry name" value="WD_REPEATS_REGION"/>
    <property type="match status" value="3"/>
</dbReference>
<comment type="caution">
    <text evidence="8">The sequence shown here is derived from an EMBL/GenBank/DDBJ whole genome shotgun (WGS) entry which is preliminary data.</text>
</comment>
<dbReference type="InterPro" id="IPR001680">
    <property type="entry name" value="WD40_rpt"/>
</dbReference>
<dbReference type="InterPro" id="IPR001841">
    <property type="entry name" value="Znf_RING"/>
</dbReference>
<dbReference type="Pfam" id="PF13639">
    <property type="entry name" value="zf-RING_2"/>
    <property type="match status" value="1"/>
</dbReference>
<feature type="repeat" description="WD" evidence="4">
    <location>
        <begin position="286"/>
        <end position="327"/>
    </location>
</feature>
<dbReference type="SUPFAM" id="SSF57850">
    <property type="entry name" value="RING/U-box"/>
    <property type="match status" value="1"/>
</dbReference>
<dbReference type="PROSITE" id="PS50082">
    <property type="entry name" value="WD_REPEATS_2"/>
    <property type="match status" value="3"/>
</dbReference>
<keyword evidence="1 4" id="KW-0853">WD repeat</keyword>
<evidence type="ECO:0000313" key="8">
    <source>
        <dbReference type="EMBL" id="KAH7422270.1"/>
    </source>
</evidence>
<evidence type="ECO:0000256" key="1">
    <source>
        <dbReference type="ARBA" id="ARBA00022574"/>
    </source>
</evidence>
<keyword evidence="2" id="KW-0677">Repeat</keyword>
<dbReference type="PROSITE" id="PS00678">
    <property type="entry name" value="WD_REPEATS_1"/>
    <property type="match status" value="2"/>
</dbReference>
<dbReference type="PROSITE" id="PS50089">
    <property type="entry name" value="ZF_RING_2"/>
    <property type="match status" value="1"/>
</dbReference>
<dbReference type="Gene3D" id="3.30.40.10">
    <property type="entry name" value="Zinc/RING finger domain, C3HC4 (zinc finger)"/>
    <property type="match status" value="1"/>
</dbReference>
<dbReference type="OMA" id="HTFAMHS"/>
<feature type="repeat" description="WD" evidence="4">
    <location>
        <begin position="328"/>
        <end position="370"/>
    </location>
</feature>
<name>A0A8T2TIF3_CERRI</name>
<dbReference type="InterPro" id="IPR013083">
    <property type="entry name" value="Znf_RING/FYVE/PHD"/>
</dbReference>
<evidence type="ECO:0000256" key="3">
    <source>
        <dbReference type="PROSITE-ProRule" id="PRU00175"/>
    </source>
</evidence>
<protein>
    <recommendedName>
        <fullName evidence="7">RING-type domain-containing protein</fullName>
    </recommendedName>
</protein>
<dbReference type="InterPro" id="IPR015943">
    <property type="entry name" value="WD40/YVTN_repeat-like_dom_sf"/>
</dbReference>
<keyword evidence="3" id="KW-0863">Zinc-finger</keyword>
<keyword evidence="3" id="KW-0479">Metal-binding</keyword>